<feature type="compositionally biased region" description="Basic and acidic residues" evidence="2">
    <location>
        <begin position="11"/>
        <end position="32"/>
    </location>
</feature>
<evidence type="ECO:0000313" key="5">
    <source>
        <dbReference type="Proteomes" id="UP000007880"/>
    </source>
</evidence>
<evidence type="ECO:0000259" key="3">
    <source>
        <dbReference type="Pfam" id="PF01557"/>
    </source>
</evidence>
<dbReference type="STRING" id="926550.CLDAP_40920"/>
<evidence type="ECO:0000256" key="2">
    <source>
        <dbReference type="SAM" id="MobiDB-lite"/>
    </source>
</evidence>
<dbReference type="EMBL" id="AP012337">
    <property type="protein sequence ID" value="BAM02132.1"/>
    <property type="molecule type" value="Genomic_DNA"/>
</dbReference>
<dbReference type="OrthoDB" id="9792137at2"/>
<feature type="domain" description="Fumarylacetoacetase-like C-terminal" evidence="3">
    <location>
        <begin position="132"/>
        <end position="287"/>
    </location>
</feature>
<name>I0IA44_CALAS</name>
<evidence type="ECO:0000256" key="1">
    <source>
        <dbReference type="ARBA" id="ARBA00023239"/>
    </source>
</evidence>
<dbReference type="GO" id="GO:0005737">
    <property type="term" value="C:cytoplasm"/>
    <property type="evidence" value="ECO:0007669"/>
    <property type="project" value="TreeGrafter"/>
</dbReference>
<proteinExistence type="predicted"/>
<protein>
    <submittedName>
        <fullName evidence="4">Putative 2-hydroxypenta-2,4-dienoate hydratase</fullName>
    </submittedName>
</protein>
<reference evidence="4 5" key="1">
    <citation type="submission" date="2012-02" db="EMBL/GenBank/DDBJ databases">
        <title>Complete genome sequence of Caldilinea aerophila DSM 14535 (= NBRC 102666).</title>
        <authorList>
            <person name="Oguchi A."/>
            <person name="Hosoyama A."/>
            <person name="Sekine M."/>
            <person name="Fukai R."/>
            <person name="Kato Y."/>
            <person name="Nakamura S."/>
            <person name="Hanada S."/>
            <person name="Yamazaki S."/>
            <person name="Fujita N."/>
        </authorList>
    </citation>
    <scope>NUCLEOTIDE SEQUENCE [LARGE SCALE GENOMIC DNA]</scope>
    <source>
        <strain evidence="5">DSM 14535 / JCM 11387 / NBRC 104270 / STL-6-O1</strain>
    </source>
</reference>
<dbReference type="RefSeq" id="WP_014435352.1">
    <property type="nucleotide sequence ID" value="NC_017079.1"/>
</dbReference>
<dbReference type="Proteomes" id="UP000007880">
    <property type="component" value="Chromosome"/>
</dbReference>
<dbReference type="PANTHER" id="PTHR30143">
    <property type="entry name" value="ACID HYDRATASE"/>
    <property type="match status" value="1"/>
</dbReference>
<dbReference type="InterPro" id="IPR036663">
    <property type="entry name" value="Fumarylacetoacetase_C_sf"/>
</dbReference>
<dbReference type="eggNOG" id="COG3971">
    <property type="taxonomic scope" value="Bacteria"/>
</dbReference>
<dbReference type="GO" id="GO:0008684">
    <property type="term" value="F:2-oxopent-4-enoate hydratase activity"/>
    <property type="evidence" value="ECO:0007669"/>
    <property type="project" value="TreeGrafter"/>
</dbReference>
<dbReference type="PATRIC" id="fig|926550.5.peg.4401"/>
<dbReference type="HOGENOM" id="CLU_060136_4_0_0"/>
<dbReference type="SUPFAM" id="SSF56529">
    <property type="entry name" value="FAH"/>
    <property type="match status" value="1"/>
</dbReference>
<keyword evidence="1" id="KW-0456">Lyase</keyword>
<dbReference type="Pfam" id="PF01557">
    <property type="entry name" value="FAA_hydrolase"/>
    <property type="match status" value="1"/>
</dbReference>
<dbReference type="InterPro" id="IPR011234">
    <property type="entry name" value="Fumarylacetoacetase-like_C"/>
</dbReference>
<accession>I0IA44</accession>
<dbReference type="InterPro" id="IPR050772">
    <property type="entry name" value="Hydratase-Decarb/MhpD_sf"/>
</dbReference>
<keyword evidence="5" id="KW-1185">Reference proteome</keyword>
<dbReference type="KEGG" id="cap:CLDAP_40920"/>
<sequence>MAEPSGTAVKYTEKQETEGQKTEKQETERQEADIDALAQRLDRAWEERFTIPPLTESEGVTDAATAYAIQTRWTALRVARGERILGRKIGLTSKAVQEQMGVNEPDYGTLWASRYFPTVNGRAEAPIDIFLQPRVEGEIAFLIGETLDTPGVTPQQVLAATEALAAAIEIVDSRIDNWRIRLADTIADNASYGGLTLGPWSRDLRKSDLRTLGMIMSHNGHPAVFGVGAAALGHPATAVAWLANKLQSFGIPLRAGDIVISGALAATIPARRGDIFVLEMHGQPPITLRFV</sequence>
<dbReference type="AlphaFoldDB" id="I0IA44"/>
<dbReference type="Gene3D" id="3.90.850.10">
    <property type="entry name" value="Fumarylacetoacetase-like, C-terminal domain"/>
    <property type="match status" value="1"/>
</dbReference>
<evidence type="ECO:0000313" key="4">
    <source>
        <dbReference type="EMBL" id="BAM02132.1"/>
    </source>
</evidence>
<feature type="region of interest" description="Disordered" evidence="2">
    <location>
        <begin position="1"/>
        <end position="32"/>
    </location>
</feature>
<dbReference type="PANTHER" id="PTHR30143:SF0">
    <property type="entry name" value="2-KETO-4-PENTENOATE HYDRATASE"/>
    <property type="match status" value="1"/>
</dbReference>
<gene>
    <name evidence="4" type="ordered locus">CLDAP_40920</name>
</gene>
<organism evidence="4 5">
    <name type="scientific">Caldilinea aerophila (strain DSM 14535 / JCM 11387 / NBRC 104270 / STL-6-O1)</name>
    <dbReference type="NCBI Taxonomy" id="926550"/>
    <lineage>
        <taxon>Bacteria</taxon>
        <taxon>Bacillati</taxon>
        <taxon>Chloroflexota</taxon>
        <taxon>Caldilineae</taxon>
        <taxon>Caldilineales</taxon>
        <taxon>Caldilineaceae</taxon>
        <taxon>Caldilinea</taxon>
    </lineage>
</organism>